<evidence type="ECO:0000313" key="6">
    <source>
        <dbReference type="Proteomes" id="UP000294192"/>
    </source>
</evidence>
<sequence length="548" mass="61489">MANINIFALGGQDENGKNCYAIEVDNKSFIVDAGIKLPVVSKLGVDTIIPTFDYITKNAKKIQGVFISHGHDEVFAALPWLLMTTKGMKIYGSKFTTEIIKGRVAKYKIGHRDYSINEINKPIKFGDVTVSPIELAHSIPGTYGYNFSTVDGDIIYMSNYVVGDLKQYGKTNLEAIKASASDKGILALLAESARSSYIGSAIDKSSIKPIISETFKTTPKNQRIIIGAYDEEMYTLQEILDLALEENRPVITYGRAYSTLMETYIKLHPNAKLPKIINYKLIEKTDNAVVLVTGTGERLYQRFIRIAEGNDVFLKLRKEDTVIMIAPPINGLEKPAAKTLDMISRNLKRIYDVSDKEYYKLNPAREDIFKTIEILKPRHFIPISGLYRYLTSAVKLATEANKFTKSIVLQNGKIALFKDGKFASSNGKIKEHGDTIIDGFGVGDLSYGVIAEREELAREGVLTVAILIDYKTKKVVSDININTVGVMIPKGGDVDIMDLVKSRIIQTIEEQERFDYKLIQNRIRNRIKKALFRTINKEPMVVVTFYEV</sequence>
<dbReference type="Pfam" id="PF17770">
    <property type="entry name" value="RNase_J_C"/>
    <property type="match status" value="1"/>
</dbReference>
<dbReference type="Gene3D" id="3.60.15.10">
    <property type="entry name" value="Ribonuclease Z/Hydroxyacylglutathione hydrolase-like"/>
    <property type="match status" value="1"/>
</dbReference>
<organism evidence="5 6">
    <name type="scientific">Mycoplasma marinum</name>
    <dbReference type="NCBI Taxonomy" id="1937190"/>
    <lineage>
        <taxon>Bacteria</taxon>
        <taxon>Bacillati</taxon>
        <taxon>Mycoplasmatota</taxon>
        <taxon>Mollicutes</taxon>
        <taxon>Mycoplasmataceae</taxon>
        <taxon>Mycoplasma</taxon>
    </lineage>
</organism>
<dbReference type="CDD" id="cd07714">
    <property type="entry name" value="RNaseJ_MBL-fold"/>
    <property type="match status" value="1"/>
</dbReference>
<dbReference type="GO" id="GO:0003723">
    <property type="term" value="F:RNA binding"/>
    <property type="evidence" value="ECO:0007669"/>
    <property type="project" value="UniProtKB-KW"/>
</dbReference>
<dbReference type="InterPro" id="IPR041636">
    <property type="entry name" value="RNase_J_C"/>
</dbReference>
<feature type="domain" description="Metallo-beta-lactamase" evidence="4">
    <location>
        <begin position="16"/>
        <end position="202"/>
    </location>
</feature>
<dbReference type="EMBL" id="PSZO01000048">
    <property type="protein sequence ID" value="TCG10419.1"/>
    <property type="molecule type" value="Genomic_DNA"/>
</dbReference>
<dbReference type="InterPro" id="IPR001279">
    <property type="entry name" value="Metallo-B-lactamas"/>
</dbReference>
<keyword evidence="2" id="KW-0269">Exonuclease</keyword>
<dbReference type="PANTHER" id="PTHR43694">
    <property type="entry name" value="RIBONUCLEASE J"/>
    <property type="match status" value="1"/>
</dbReference>
<gene>
    <name evidence="5" type="ORF">C4B24_04650</name>
</gene>
<dbReference type="Proteomes" id="UP000294192">
    <property type="component" value="Unassembled WGS sequence"/>
</dbReference>
<dbReference type="Gene3D" id="3.40.50.10710">
    <property type="entry name" value="Metallo-hydrolase/oxidoreductase"/>
    <property type="match status" value="1"/>
</dbReference>
<keyword evidence="2" id="KW-0378">Hydrolase</keyword>
<evidence type="ECO:0000256" key="2">
    <source>
        <dbReference type="ARBA" id="ARBA00022839"/>
    </source>
</evidence>
<dbReference type="InterPro" id="IPR036866">
    <property type="entry name" value="RibonucZ/Hydroxyglut_hydro"/>
</dbReference>
<dbReference type="OrthoDB" id="401053at2"/>
<keyword evidence="6" id="KW-1185">Reference proteome</keyword>
<name>A0A4R0XS67_9MOLU</name>
<evidence type="ECO:0000256" key="3">
    <source>
        <dbReference type="ARBA" id="ARBA00022884"/>
    </source>
</evidence>
<comment type="caution">
    <text evidence="5">The sequence shown here is derived from an EMBL/GenBank/DDBJ whole genome shotgun (WGS) entry which is preliminary data.</text>
</comment>
<reference evidence="5 6" key="1">
    <citation type="submission" date="2018-02" db="EMBL/GenBank/DDBJ databases">
        <title>Mycoplasma marinum and Mycoplasma todarodis sp. nov., moderately halophilic and psychrotolerant mycoplasmas isolated from cephalopods.</title>
        <authorList>
            <person name="Viver T."/>
        </authorList>
    </citation>
    <scope>NUCLEOTIDE SEQUENCE [LARGE SCALE GENOMIC DNA]</scope>
    <source>
        <strain evidence="5 6">PE</strain>
    </source>
</reference>
<evidence type="ECO:0000256" key="1">
    <source>
        <dbReference type="ARBA" id="ARBA00022722"/>
    </source>
</evidence>
<dbReference type="Gene3D" id="3.10.20.580">
    <property type="match status" value="1"/>
</dbReference>
<dbReference type="RefSeq" id="WP_131599596.1">
    <property type="nucleotide sequence ID" value="NZ_CBDBYK010000009.1"/>
</dbReference>
<proteinExistence type="predicted"/>
<evidence type="ECO:0000259" key="4">
    <source>
        <dbReference type="SMART" id="SM00849"/>
    </source>
</evidence>
<dbReference type="GO" id="GO:0004527">
    <property type="term" value="F:exonuclease activity"/>
    <property type="evidence" value="ECO:0007669"/>
    <property type="project" value="UniProtKB-KW"/>
</dbReference>
<dbReference type="Pfam" id="PF22505">
    <property type="entry name" value="RNase_J_b_CASP"/>
    <property type="match status" value="1"/>
</dbReference>
<dbReference type="InterPro" id="IPR055132">
    <property type="entry name" value="RNase_J_b_CASP"/>
</dbReference>
<accession>A0A4R0XS67</accession>
<dbReference type="PANTHER" id="PTHR43694:SF1">
    <property type="entry name" value="RIBONUCLEASE J"/>
    <property type="match status" value="1"/>
</dbReference>
<dbReference type="SUPFAM" id="SSF56281">
    <property type="entry name" value="Metallo-hydrolase/oxidoreductase"/>
    <property type="match status" value="1"/>
</dbReference>
<evidence type="ECO:0000313" key="5">
    <source>
        <dbReference type="EMBL" id="TCG10419.1"/>
    </source>
</evidence>
<dbReference type="InterPro" id="IPR042173">
    <property type="entry name" value="RNase_J_2"/>
</dbReference>
<dbReference type="SMART" id="SM00849">
    <property type="entry name" value="Lactamase_B"/>
    <property type="match status" value="1"/>
</dbReference>
<keyword evidence="1" id="KW-0540">Nuclease</keyword>
<keyword evidence="3" id="KW-0694">RNA-binding</keyword>
<dbReference type="AlphaFoldDB" id="A0A4R0XS67"/>
<protein>
    <submittedName>
        <fullName evidence="5">Ribonuclease J</fullName>
    </submittedName>
</protein>